<proteinExistence type="predicted"/>
<dbReference type="GO" id="GO:0003682">
    <property type="term" value="F:chromatin binding"/>
    <property type="evidence" value="ECO:0007669"/>
    <property type="project" value="InterPro"/>
</dbReference>
<evidence type="ECO:0000259" key="8">
    <source>
        <dbReference type="Pfam" id="PF12949"/>
    </source>
</evidence>
<dbReference type="GO" id="GO:0071763">
    <property type="term" value="P:nuclear membrane organization"/>
    <property type="evidence" value="ECO:0007669"/>
    <property type="project" value="TreeGrafter"/>
</dbReference>
<name>A0A177A303_9PEZI</name>
<reference evidence="9" key="1">
    <citation type="submission" date="2016-03" db="EMBL/GenBank/DDBJ databases">
        <title>Updated assembly of Pseudogymnoascus destructans, the fungus causing white-nose syndrome of bats.</title>
        <authorList>
            <person name="Palmer J.M."/>
            <person name="Drees K.P."/>
            <person name="Foster J.T."/>
            <person name="Lindner D.L."/>
        </authorList>
    </citation>
    <scope>NUCLEOTIDE SEQUENCE [LARGE SCALE GENOMIC DNA]</scope>
    <source>
        <strain evidence="9">20631-21</strain>
    </source>
</reference>
<feature type="domain" description="HeH/LEM" evidence="8">
    <location>
        <begin position="19"/>
        <end position="52"/>
    </location>
</feature>
<feature type="compositionally biased region" description="Basic and acidic residues" evidence="6">
    <location>
        <begin position="111"/>
        <end position="124"/>
    </location>
</feature>
<evidence type="ECO:0000256" key="2">
    <source>
        <dbReference type="ARBA" id="ARBA00022692"/>
    </source>
</evidence>
<feature type="domain" description="Man1/Src1-like C-terminal" evidence="7">
    <location>
        <begin position="320"/>
        <end position="498"/>
    </location>
</feature>
<evidence type="ECO:0000256" key="4">
    <source>
        <dbReference type="ARBA" id="ARBA00023136"/>
    </source>
</evidence>
<evidence type="ECO:0000256" key="1">
    <source>
        <dbReference type="ARBA" id="ARBA00004126"/>
    </source>
</evidence>
<keyword evidence="4" id="KW-0472">Membrane</keyword>
<feature type="compositionally biased region" description="Low complexity" evidence="6">
    <location>
        <begin position="196"/>
        <end position="207"/>
    </location>
</feature>
<dbReference type="InterPro" id="IPR044780">
    <property type="entry name" value="Heh2/Src1"/>
</dbReference>
<dbReference type="Pfam" id="PF12949">
    <property type="entry name" value="HeH"/>
    <property type="match status" value="1"/>
</dbReference>
<gene>
    <name evidence="9" type="primary">SRC1</name>
    <name evidence="9" type="ORF">VC83_08043</name>
</gene>
<evidence type="ECO:0000256" key="5">
    <source>
        <dbReference type="ARBA" id="ARBA00023242"/>
    </source>
</evidence>
<protein>
    <submittedName>
        <fullName evidence="9">Inner nuclear membrane protein enriched at telomere/subtelomere region</fullName>
    </submittedName>
</protein>
<dbReference type="RefSeq" id="XP_024321258.1">
    <property type="nucleotide sequence ID" value="XM_024471606.1"/>
</dbReference>
<keyword evidence="3" id="KW-1133">Transmembrane helix</keyword>
<evidence type="ECO:0000259" key="7">
    <source>
        <dbReference type="Pfam" id="PF09402"/>
    </source>
</evidence>
<dbReference type="PANTHER" id="PTHR47808">
    <property type="entry name" value="INNER NUCLEAR MEMBRANE PROTEIN HEH2-RELATED"/>
    <property type="match status" value="1"/>
</dbReference>
<accession>A0A177A303</accession>
<dbReference type="EMBL" id="KV441406">
    <property type="protein sequence ID" value="OAF55960.2"/>
    <property type="molecule type" value="Genomic_DNA"/>
</dbReference>
<dbReference type="eggNOG" id="ENOG502QVG5">
    <property type="taxonomic scope" value="Eukaryota"/>
</dbReference>
<dbReference type="VEuPathDB" id="FungiDB:GMDG_03007"/>
<evidence type="ECO:0000313" key="9">
    <source>
        <dbReference type="EMBL" id="OAF55960.2"/>
    </source>
</evidence>
<dbReference type="CDD" id="cd12935">
    <property type="entry name" value="LEM_like"/>
    <property type="match status" value="1"/>
</dbReference>
<dbReference type="InterPro" id="IPR025856">
    <property type="entry name" value="HeH/LEM_domain"/>
</dbReference>
<keyword evidence="5" id="KW-0539">Nucleus</keyword>
<dbReference type="GO" id="GO:0034399">
    <property type="term" value="C:nuclear periphery"/>
    <property type="evidence" value="ECO:0007669"/>
    <property type="project" value="TreeGrafter"/>
</dbReference>
<sequence length="500" mass="55406">MSDDESQESLDYLQSNFEPSSLTVPRLRSILVSHDIPYPSGAKKPQLVEIFTDKVLPQSRKILSARSRARRTSKGITNADRSDAGSLEDEQPILPPPSASRTKSARKPSARIREDTVDSEEPRARTRSRSPVKQTPRITSAKHARAATEDSSEPDTIRRTVRKTRKTEAPVVKPEDVDEDFPRKGAAFSYDNPFQSGSSPISSSRSPSGERRRKTLHETPAKRKSSATPRRRTADITQSRADDGITPPSSATFELSHVLMDHPIDFDDNAVETSEEFTPEEQLQLDSERAAGRALGPVARRPKKKSSGGFNAKGPLWVVFLTMLGGYAAWYRQEKLAVGYCGVGRPAAPIVSSKLEHLPDWALALAEPECEACPQHAFCYERLETACEPDFVLRPHPLALGGVVPLPPTCEPDGEKVRRIKVVADRAVEELRERKAKFECGAKEGGGEVVKVPEIGEEELKKRVSEKRRRGMEQAEFEELWAGAIGEIMGRDEVEVVKDE</sequence>
<dbReference type="Pfam" id="PF09402">
    <property type="entry name" value="MSC"/>
    <property type="match status" value="1"/>
</dbReference>
<dbReference type="GO" id="GO:0005637">
    <property type="term" value="C:nuclear inner membrane"/>
    <property type="evidence" value="ECO:0007669"/>
    <property type="project" value="InterPro"/>
</dbReference>
<dbReference type="AlphaFoldDB" id="A0A177A303"/>
<dbReference type="GO" id="GO:0005783">
    <property type="term" value="C:endoplasmic reticulum"/>
    <property type="evidence" value="ECO:0007669"/>
    <property type="project" value="TreeGrafter"/>
</dbReference>
<dbReference type="Proteomes" id="UP000077154">
    <property type="component" value="Unassembled WGS sequence"/>
</dbReference>
<comment type="subcellular location">
    <subcellularLocation>
        <location evidence="1">Nucleus membrane</location>
    </subcellularLocation>
</comment>
<keyword evidence="2" id="KW-0812">Transmembrane</keyword>
<feature type="region of interest" description="Disordered" evidence="6">
    <location>
        <begin position="59"/>
        <end position="250"/>
    </location>
</feature>
<dbReference type="GeneID" id="36291086"/>
<feature type="compositionally biased region" description="Basic residues" evidence="6">
    <location>
        <begin position="222"/>
        <end position="231"/>
    </location>
</feature>
<dbReference type="Gene3D" id="1.10.720.40">
    <property type="match status" value="1"/>
</dbReference>
<evidence type="ECO:0000256" key="6">
    <source>
        <dbReference type="SAM" id="MobiDB-lite"/>
    </source>
</evidence>
<organism evidence="9">
    <name type="scientific">Pseudogymnoascus destructans</name>
    <dbReference type="NCBI Taxonomy" id="655981"/>
    <lineage>
        <taxon>Eukaryota</taxon>
        <taxon>Fungi</taxon>
        <taxon>Dikarya</taxon>
        <taxon>Ascomycota</taxon>
        <taxon>Pezizomycotina</taxon>
        <taxon>Leotiomycetes</taxon>
        <taxon>Thelebolales</taxon>
        <taxon>Thelebolaceae</taxon>
        <taxon>Pseudogymnoascus</taxon>
    </lineage>
</organism>
<dbReference type="OrthoDB" id="2503928at2759"/>
<evidence type="ECO:0000256" key="3">
    <source>
        <dbReference type="ARBA" id="ARBA00022989"/>
    </source>
</evidence>
<dbReference type="InterPro" id="IPR018996">
    <property type="entry name" value="Man1/Src1-like_C"/>
</dbReference>
<dbReference type="PANTHER" id="PTHR47808:SF2">
    <property type="entry name" value="LEM DOMAIN-CONTAINING PROTEIN 2"/>
    <property type="match status" value="1"/>
</dbReference>
<dbReference type="InterPro" id="IPR011015">
    <property type="entry name" value="LEM/LEM-like_dom_sf"/>
</dbReference>